<feature type="domain" description="Cupin type-2" evidence="2">
    <location>
        <begin position="63"/>
        <end position="124"/>
    </location>
</feature>
<dbReference type="Proteomes" id="UP000183974">
    <property type="component" value="Unassembled WGS sequence"/>
</dbReference>
<evidence type="ECO:0000313" key="4">
    <source>
        <dbReference type="Proteomes" id="UP000183974"/>
    </source>
</evidence>
<organism evidence="3 4">
    <name type="scientific">Roseovarius pacificus</name>
    <dbReference type="NCBI Taxonomy" id="337701"/>
    <lineage>
        <taxon>Bacteria</taxon>
        <taxon>Pseudomonadati</taxon>
        <taxon>Pseudomonadota</taxon>
        <taxon>Alphaproteobacteria</taxon>
        <taxon>Rhodobacterales</taxon>
        <taxon>Roseobacteraceae</taxon>
        <taxon>Roseovarius</taxon>
    </lineage>
</organism>
<reference evidence="3 4" key="1">
    <citation type="submission" date="2016-11" db="EMBL/GenBank/DDBJ databases">
        <authorList>
            <person name="Jaros S."/>
            <person name="Januszkiewicz K."/>
            <person name="Wedrychowicz H."/>
        </authorList>
    </citation>
    <scope>NUCLEOTIDE SEQUENCE [LARGE SCALE GENOMIC DNA]</scope>
    <source>
        <strain evidence="3 4">DSM 29589</strain>
    </source>
</reference>
<dbReference type="Gene3D" id="2.60.120.10">
    <property type="entry name" value="Jelly Rolls"/>
    <property type="match status" value="1"/>
</dbReference>
<evidence type="ECO:0000259" key="2">
    <source>
        <dbReference type="Pfam" id="PF07883"/>
    </source>
</evidence>
<sequence>MKHVFATTLVMALTAPMAFAQTAEITSAEQRAGTAGSADFFTGTVYVQPVFDARMGNVNAGSVTFMPGARSHWHTHPVGQWLVVTSGTGWYQVRGEEKQVMNAGDVVWFPADVDHWHGATDEHAVTHVAVQEAVDDSAVTWGDPVSDEDFAQ</sequence>
<dbReference type="InterPro" id="IPR011051">
    <property type="entry name" value="RmlC_Cupin_sf"/>
</dbReference>
<dbReference type="InterPro" id="IPR013096">
    <property type="entry name" value="Cupin_2"/>
</dbReference>
<name>A0A1M7DTI1_9RHOB</name>
<dbReference type="InterPro" id="IPR014710">
    <property type="entry name" value="RmlC-like_jellyroll"/>
</dbReference>
<gene>
    <name evidence="3" type="ORF">SAMN05444398_10640</name>
</gene>
<dbReference type="PANTHER" id="PTHR43698:SF1">
    <property type="entry name" value="BLL4564 PROTEIN"/>
    <property type="match status" value="1"/>
</dbReference>
<dbReference type="EMBL" id="FRBR01000006">
    <property type="protein sequence ID" value="SHL82693.1"/>
    <property type="molecule type" value="Genomic_DNA"/>
</dbReference>
<accession>A0A1M7DTI1</accession>
<feature type="chain" id="PRO_5012658232" evidence="1">
    <location>
        <begin position="21"/>
        <end position="152"/>
    </location>
</feature>
<dbReference type="InterPro" id="IPR047263">
    <property type="entry name" value="HNL-like_cupin"/>
</dbReference>
<dbReference type="PANTHER" id="PTHR43698">
    <property type="entry name" value="RIBD C-TERMINAL DOMAIN CONTAINING PROTEIN"/>
    <property type="match status" value="1"/>
</dbReference>
<keyword evidence="4" id="KW-1185">Reference proteome</keyword>
<proteinExistence type="predicted"/>
<dbReference type="SUPFAM" id="SSF51182">
    <property type="entry name" value="RmlC-like cupins"/>
    <property type="match status" value="1"/>
</dbReference>
<dbReference type="AlphaFoldDB" id="A0A1M7DTI1"/>
<protein>
    <submittedName>
        <fullName evidence="3">Cupin domain protein</fullName>
    </submittedName>
</protein>
<feature type="signal peptide" evidence="1">
    <location>
        <begin position="1"/>
        <end position="20"/>
    </location>
</feature>
<evidence type="ECO:0000256" key="1">
    <source>
        <dbReference type="SAM" id="SignalP"/>
    </source>
</evidence>
<dbReference type="STRING" id="337701.SAMN05444398_10640"/>
<dbReference type="CDD" id="cd02233">
    <property type="entry name" value="cupin_HNL-like"/>
    <property type="match status" value="1"/>
</dbReference>
<evidence type="ECO:0000313" key="3">
    <source>
        <dbReference type="EMBL" id="SHL82693.1"/>
    </source>
</evidence>
<keyword evidence="1" id="KW-0732">Signal</keyword>
<dbReference type="Pfam" id="PF07883">
    <property type="entry name" value="Cupin_2"/>
    <property type="match status" value="1"/>
</dbReference>
<dbReference type="RefSeq" id="WP_084729109.1">
    <property type="nucleotide sequence ID" value="NZ_BMLR01000006.1"/>
</dbReference>